<dbReference type="PANTHER" id="PTHR42732">
    <property type="entry name" value="BETA-GALACTOSIDASE"/>
    <property type="match status" value="1"/>
</dbReference>
<dbReference type="PROSITE" id="PS51318">
    <property type="entry name" value="TAT"/>
    <property type="match status" value="1"/>
</dbReference>
<keyword evidence="3" id="KW-0326">Glycosidase</keyword>
<dbReference type="InterPro" id="IPR006102">
    <property type="entry name" value="Ig-like_GH2"/>
</dbReference>
<dbReference type="SUPFAM" id="SSF49303">
    <property type="entry name" value="beta-Galactosidase/glucuronidase domain"/>
    <property type="match status" value="1"/>
</dbReference>
<sequence length="835" mass="92926" precursor="true">MVSDMNLRKSPASGLTRRELFQAASAVIAGAALTSTSSAATGAPTVRRLTTGWEHYRGGLGGVWEVWRGKAASDNVAWDTVAIPHCFNAFDAVDPDHAYYEGPGWYRTSFMPQNPFPNGRILLHFEGAGQKSEVFVGLERAGAHVGGYDEFTIDITDAAARAAKRPDAKGQVQLAVLCDNSRNPEMIPSDLSDFNRYGGLYRHVNLAYAPAISIEHVQIDSTTVAGKSDVSVKARLYNPGGLKDAVQVEITVTDAAGKAVHTSTKSLPAWTGEQELASFPVANPALWSPKTPNLYRCSVTVKSPHGEQQVEDRFGLRWFEFPKKGLFHLNGEKLFLRGTQRHEDHAGLAAALTDDLIRQEFHLAKEMGCNFIRLGHYQGSRLALQMADELGLVVWEEIPWCRGGVGGEQYREQARRMLRNMIDQHRNHPSVIFWGLGNENDWPGDFEVFDEKAVRAFMSELNEIAHKADPSRMTAIRRCPFAADVPDVYSPSIWAGWYSGRYTEYKASTEKEAKKIDRMLHIEWGGDSHARRHSEDPDTVIAKISTGQGVEEKDRAYLLTGGTTRASKDGDWSETYICNLFDWHLKEQETMDFLPGSAMWVFKDFSTPLRPENPVPRMNQKGVVERDMTPKEGYYVFQSYWAEKPMARIYGHTWPIRWGAAGEQKMVKVYSNCASAELFLNGKSCGVKQRNSQDFPCAGLRWMVPFQAGENHLRVVAAKGAVKVADETRFRYQIEKWDKPAKFVLEETGREGAVVTLQARLLDAKGVQCLDARTAVRFAIAGDGELLQNLGTSTGSRQVELYNGRAIIRARLKPGEAAVTVSAEKLPTALLTVKT</sequence>
<evidence type="ECO:0000256" key="3">
    <source>
        <dbReference type="ARBA" id="ARBA00023295"/>
    </source>
</evidence>
<feature type="domain" description="DUF4982" evidence="6">
    <location>
        <begin position="662"/>
        <end position="724"/>
    </location>
</feature>
<proteinExistence type="inferred from homology"/>
<evidence type="ECO:0000259" key="5">
    <source>
        <dbReference type="Pfam" id="PF02836"/>
    </source>
</evidence>
<dbReference type="InterPro" id="IPR008979">
    <property type="entry name" value="Galactose-bd-like_sf"/>
</dbReference>
<dbReference type="Pfam" id="PF16355">
    <property type="entry name" value="DUF4982"/>
    <property type="match status" value="1"/>
</dbReference>
<evidence type="ECO:0000259" key="7">
    <source>
        <dbReference type="Pfam" id="PF18565"/>
    </source>
</evidence>
<dbReference type="GO" id="GO:0005975">
    <property type="term" value="P:carbohydrate metabolic process"/>
    <property type="evidence" value="ECO:0007669"/>
    <property type="project" value="InterPro"/>
</dbReference>
<comment type="similarity">
    <text evidence="1">Belongs to the glycosyl hydrolase 2 family.</text>
</comment>
<evidence type="ECO:0000259" key="4">
    <source>
        <dbReference type="Pfam" id="PF00703"/>
    </source>
</evidence>
<dbReference type="InterPro" id="IPR036156">
    <property type="entry name" value="Beta-gal/glucu_dom_sf"/>
</dbReference>
<dbReference type="STRING" id="234267.Acid_5873"/>
<feature type="domain" description="Glycoside hydrolase family 2" evidence="7">
    <location>
        <begin position="754"/>
        <end position="829"/>
    </location>
</feature>
<dbReference type="AlphaFoldDB" id="Q01U55"/>
<dbReference type="Pfam" id="PF02836">
    <property type="entry name" value="Glyco_hydro_2_C"/>
    <property type="match status" value="1"/>
</dbReference>
<dbReference type="PRINTS" id="PR00132">
    <property type="entry name" value="GLHYDRLASE2"/>
</dbReference>
<dbReference type="GO" id="GO:0004553">
    <property type="term" value="F:hydrolase activity, hydrolyzing O-glycosyl compounds"/>
    <property type="evidence" value="ECO:0007669"/>
    <property type="project" value="InterPro"/>
</dbReference>
<dbReference type="InterPro" id="IPR040605">
    <property type="entry name" value="Glyco_hydro2_dom5"/>
</dbReference>
<evidence type="ECO:0000256" key="1">
    <source>
        <dbReference type="ARBA" id="ARBA00007401"/>
    </source>
</evidence>
<dbReference type="Gene3D" id="2.60.40.10">
    <property type="entry name" value="Immunoglobulins"/>
    <property type="match status" value="3"/>
</dbReference>
<reference evidence="8" key="1">
    <citation type="submission" date="2006-10" db="EMBL/GenBank/DDBJ databases">
        <title>Complete sequence of Solibacter usitatus Ellin6076.</title>
        <authorList>
            <consortium name="US DOE Joint Genome Institute"/>
            <person name="Copeland A."/>
            <person name="Lucas S."/>
            <person name="Lapidus A."/>
            <person name="Barry K."/>
            <person name="Detter J.C."/>
            <person name="Glavina del Rio T."/>
            <person name="Hammon N."/>
            <person name="Israni S."/>
            <person name="Dalin E."/>
            <person name="Tice H."/>
            <person name="Pitluck S."/>
            <person name="Thompson L.S."/>
            <person name="Brettin T."/>
            <person name="Bruce D."/>
            <person name="Han C."/>
            <person name="Tapia R."/>
            <person name="Gilna P."/>
            <person name="Schmutz J."/>
            <person name="Larimer F."/>
            <person name="Land M."/>
            <person name="Hauser L."/>
            <person name="Kyrpides N."/>
            <person name="Mikhailova N."/>
            <person name="Janssen P.H."/>
            <person name="Kuske C.R."/>
            <person name="Richardson P."/>
        </authorList>
    </citation>
    <scope>NUCLEOTIDE SEQUENCE</scope>
    <source>
        <strain evidence="8">Ellin6076</strain>
    </source>
</reference>
<dbReference type="Gene3D" id="2.60.120.260">
    <property type="entry name" value="Galactose-binding domain-like"/>
    <property type="match status" value="1"/>
</dbReference>
<dbReference type="CAZy" id="GH2">
    <property type="family name" value="Glycoside Hydrolase Family 2"/>
</dbReference>
<dbReference type="InParanoid" id="Q01U55"/>
<accession>Q01U55</accession>
<dbReference type="PANTHER" id="PTHR42732:SF1">
    <property type="entry name" value="BETA-MANNOSIDASE"/>
    <property type="match status" value="1"/>
</dbReference>
<dbReference type="InterPro" id="IPR006103">
    <property type="entry name" value="Glyco_hydro_2_cat"/>
</dbReference>
<dbReference type="SUPFAM" id="SSF51445">
    <property type="entry name" value="(Trans)glycosidases"/>
    <property type="match status" value="1"/>
</dbReference>
<name>Q01U55_SOLUE</name>
<dbReference type="HOGENOM" id="CLU_006501_5_0_0"/>
<feature type="domain" description="Glycoside hydrolase family 2 catalytic" evidence="5">
    <location>
        <begin position="323"/>
        <end position="516"/>
    </location>
</feature>
<dbReference type="InterPro" id="IPR006101">
    <property type="entry name" value="Glyco_hydro_2"/>
</dbReference>
<feature type="domain" description="Glycoside hydrolase family 2 immunoglobulin-like beta-sandwich" evidence="4">
    <location>
        <begin position="213"/>
        <end position="317"/>
    </location>
</feature>
<evidence type="ECO:0000313" key="8">
    <source>
        <dbReference type="EMBL" id="ABJ86815.1"/>
    </source>
</evidence>
<evidence type="ECO:0000259" key="6">
    <source>
        <dbReference type="Pfam" id="PF16355"/>
    </source>
</evidence>
<dbReference type="Pfam" id="PF18565">
    <property type="entry name" value="Glyco_hydro2_C5"/>
    <property type="match status" value="1"/>
</dbReference>
<dbReference type="KEGG" id="sus:Acid_5873"/>
<dbReference type="EMBL" id="CP000473">
    <property type="protein sequence ID" value="ABJ86815.1"/>
    <property type="molecule type" value="Genomic_DNA"/>
</dbReference>
<organism evidence="8">
    <name type="scientific">Solibacter usitatus (strain Ellin6076)</name>
    <dbReference type="NCBI Taxonomy" id="234267"/>
    <lineage>
        <taxon>Bacteria</taxon>
        <taxon>Pseudomonadati</taxon>
        <taxon>Acidobacteriota</taxon>
        <taxon>Terriglobia</taxon>
        <taxon>Bryobacterales</taxon>
        <taxon>Solibacteraceae</taxon>
        <taxon>Candidatus Solibacter</taxon>
    </lineage>
</organism>
<dbReference type="Pfam" id="PF00703">
    <property type="entry name" value="Glyco_hydro_2"/>
    <property type="match status" value="1"/>
</dbReference>
<dbReference type="InterPro" id="IPR032311">
    <property type="entry name" value="DUF4982"/>
</dbReference>
<dbReference type="InterPro" id="IPR051913">
    <property type="entry name" value="GH2_Domain-Containing"/>
</dbReference>
<evidence type="ECO:0000256" key="2">
    <source>
        <dbReference type="ARBA" id="ARBA00022801"/>
    </source>
</evidence>
<dbReference type="Gene3D" id="3.20.20.80">
    <property type="entry name" value="Glycosidases"/>
    <property type="match status" value="1"/>
</dbReference>
<protein>
    <submittedName>
        <fullName evidence="8">Glycoside hydrolase family 2, sugar binding</fullName>
    </submittedName>
</protein>
<keyword evidence="2 8" id="KW-0378">Hydrolase</keyword>
<dbReference type="eggNOG" id="COG3250">
    <property type="taxonomic scope" value="Bacteria"/>
</dbReference>
<dbReference type="SUPFAM" id="SSF49785">
    <property type="entry name" value="Galactose-binding domain-like"/>
    <property type="match status" value="1"/>
</dbReference>
<dbReference type="InterPro" id="IPR017853">
    <property type="entry name" value="GH"/>
</dbReference>
<gene>
    <name evidence="8" type="ordered locus">Acid_5873</name>
</gene>
<dbReference type="InterPro" id="IPR006311">
    <property type="entry name" value="TAT_signal"/>
</dbReference>
<dbReference type="InterPro" id="IPR013783">
    <property type="entry name" value="Ig-like_fold"/>
</dbReference>